<evidence type="ECO:0000313" key="3">
    <source>
        <dbReference type="Proteomes" id="UP000580250"/>
    </source>
</evidence>
<accession>A0A6V7V6S2</accession>
<feature type="transmembrane region" description="Helical" evidence="1">
    <location>
        <begin position="47"/>
        <end position="65"/>
    </location>
</feature>
<evidence type="ECO:0000313" key="2">
    <source>
        <dbReference type="EMBL" id="CAD2170666.1"/>
    </source>
</evidence>
<evidence type="ECO:0000256" key="1">
    <source>
        <dbReference type="SAM" id="Phobius"/>
    </source>
</evidence>
<dbReference type="AlphaFoldDB" id="A0A6V7V6S2"/>
<name>A0A6V7V6S2_MELEN</name>
<comment type="caution">
    <text evidence="2">The sequence shown here is derived from an EMBL/GenBank/DDBJ whole genome shotgun (WGS) entry which is preliminary data.</text>
</comment>
<dbReference type="EMBL" id="CAJEWN010000172">
    <property type="protein sequence ID" value="CAD2170666.1"/>
    <property type="molecule type" value="Genomic_DNA"/>
</dbReference>
<sequence>MIRLKKVDKNIRFTRVTCAVVALSLASVVGLTFLVLSCALPTFKGNWWPILFWCFIYFPLCQFLWPNIFVMMWDRHLQLLSLQYLGRLVLCYPRLHCLLFGTCWSD</sequence>
<reference evidence="2 3" key="1">
    <citation type="submission" date="2020-08" db="EMBL/GenBank/DDBJ databases">
        <authorList>
            <person name="Koutsovoulos G."/>
            <person name="Danchin GJ E."/>
        </authorList>
    </citation>
    <scope>NUCLEOTIDE SEQUENCE [LARGE SCALE GENOMIC DNA]</scope>
</reference>
<keyword evidence="1" id="KW-1133">Transmembrane helix</keyword>
<keyword evidence="1" id="KW-0472">Membrane</keyword>
<dbReference type="Proteomes" id="UP000580250">
    <property type="component" value="Unassembled WGS sequence"/>
</dbReference>
<protein>
    <submittedName>
        <fullName evidence="2">Uncharacterized protein</fullName>
    </submittedName>
</protein>
<proteinExistence type="predicted"/>
<gene>
    <name evidence="2" type="ORF">MENT_LOCUS22090</name>
</gene>
<organism evidence="2 3">
    <name type="scientific">Meloidogyne enterolobii</name>
    <name type="common">Root-knot nematode worm</name>
    <name type="synonym">Meloidogyne mayaguensis</name>
    <dbReference type="NCBI Taxonomy" id="390850"/>
    <lineage>
        <taxon>Eukaryota</taxon>
        <taxon>Metazoa</taxon>
        <taxon>Ecdysozoa</taxon>
        <taxon>Nematoda</taxon>
        <taxon>Chromadorea</taxon>
        <taxon>Rhabditida</taxon>
        <taxon>Tylenchina</taxon>
        <taxon>Tylenchomorpha</taxon>
        <taxon>Tylenchoidea</taxon>
        <taxon>Meloidogynidae</taxon>
        <taxon>Meloidogyninae</taxon>
        <taxon>Meloidogyne</taxon>
    </lineage>
</organism>
<feature type="transmembrane region" description="Helical" evidence="1">
    <location>
        <begin position="12"/>
        <end position="35"/>
    </location>
</feature>
<keyword evidence="1" id="KW-0812">Transmembrane</keyword>